<name>B0G5W2_9FIRM</name>
<comment type="caution">
    <text evidence="1">The sequence shown here is derived from an EMBL/GenBank/DDBJ whole genome shotgun (WGS) entry which is preliminary data.</text>
</comment>
<dbReference type="Proteomes" id="UP000005359">
    <property type="component" value="Unassembled WGS sequence"/>
</dbReference>
<accession>B0G5W2</accession>
<organism evidence="1 2">
    <name type="scientific">Dorea formicigenerans ATCC 27755</name>
    <dbReference type="NCBI Taxonomy" id="411461"/>
    <lineage>
        <taxon>Bacteria</taxon>
        <taxon>Bacillati</taxon>
        <taxon>Bacillota</taxon>
        <taxon>Clostridia</taxon>
        <taxon>Lachnospirales</taxon>
        <taxon>Lachnospiraceae</taxon>
        <taxon>Dorea</taxon>
    </lineage>
</organism>
<dbReference type="PaxDb" id="411461-DORFOR_01653"/>
<reference evidence="1 2" key="1">
    <citation type="submission" date="2007-10" db="EMBL/GenBank/DDBJ databases">
        <title>Draft genome sequence of Dorea formicigenerans(ATCC 27755).</title>
        <authorList>
            <person name="Sudarsanam P."/>
            <person name="Ley R."/>
            <person name="Guruge J."/>
            <person name="Turnbaugh P.J."/>
            <person name="Mahowald M."/>
            <person name="Liep D."/>
            <person name="Gordon J."/>
        </authorList>
    </citation>
    <scope>NUCLEOTIDE SEQUENCE [LARGE SCALE GENOMIC DNA]</scope>
    <source>
        <strain evidence="1 2">ATCC 27755</strain>
    </source>
</reference>
<proteinExistence type="predicted"/>
<dbReference type="AlphaFoldDB" id="B0G5W2"/>
<sequence>MIILYLIICILKENVWSVLYQTKNVYFRGHKMVHKYGFSLVILL</sequence>
<dbReference type="STRING" id="411461.DORFOR_01653"/>
<dbReference type="EMBL" id="AAXA02000013">
    <property type="protein sequence ID" value="EDR47162.1"/>
    <property type="molecule type" value="Genomic_DNA"/>
</dbReference>
<evidence type="ECO:0000313" key="2">
    <source>
        <dbReference type="Proteomes" id="UP000005359"/>
    </source>
</evidence>
<reference evidence="1 2" key="2">
    <citation type="submission" date="2007-10" db="EMBL/GenBank/DDBJ databases">
        <authorList>
            <person name="Fulton L."/>
            <person name="Clifton S."/>
            <person name="Fulton B."/>
            <person name="Xu J."/>
            <person name="Minx P."/>
            <person name="Pepin K.H."/>
            <person name="Johnson M."/>
            <person name="Thiruvilangam P."/>
            <person name="Bhonagiri V."/>
            <person name="Nash W.E."/>
            <person name="Wang C."/>
            <person name="Mardis E.R."/>
            <person name="Wilson R.K."/>
        </authorList>
    </citation>
    <scope>NUCLEOTIDE SEQUENCE [LARGE SCALE GENOMIC DNA]</scope>
    <source>
        <strain evidence="1 2">ATCC 27755</strain>
    </source>
</reference>
<gene>
    <name evidence="1" type="ORF">DORFOR_01653</name>
</gene>
<evidence type="ECO:0000313" key="1">
    <source>
        <dbReference type="EMBL" id="EDR47162.1"/>
    </source>
</evidence>
<protein>
    <submittedName>
        <fullName evidence="1">Uncharacterized protein</fullName>
    </submittedName>
</protein>